<name>A0A450VXB0_9GAMM</name>
<reference evidence="1" key="1">
    <citation type="submission" date="2019-02" db="EMBL/GenBank/DDBJ databases">
        <authorList>
            <person name="Gruber-Vodicka R. H."/>
            <person name="Seah K. B. B."/>
        </authorList>
    </citation>
    <scope>NUCLEOTIDE SEQUENCE</scope>
    <source>
        <strain evidence="1">BECK_S313</strain>
    </source>
</reference>
<sequence>MSGKKKYLHCYAERKNGVWQAFCLDFLLAAQGESFEETKAKLTSMIKEYVYDAEHGENKKYAKQLLSRRAPMLWWGKYFLYMALSHLGKLHNETFARWHFQQFIVIRKNFPEKRTEKSGL</sequence>
<accession>A0A450VXB0</accession>
<gene>
    <name evidence="1" type="ORF">BECKLPF1236B_GA0070989_100837</name>
</gene>
<proteinExistence type="predicted"/>
<dbReference type="EMBL" id="CAADFK010000008">
    <property type="protein sequence ID" value="VFK09410.1"/>
    <property type="molecule type" value="Genomic_DNA"/>
</dbReference>
<protein>
    <submittedName>
        <fullName evidence="1">Uncharacterized protein</fullName>
    </submittedName>
</protein>
<organism evidence="1">
    <name type="scientific">Candidatus Kentrum sp. LPFa</name>
    <dbReference type="NCBI Taxonomy" id="2126335"/>
    <lineage>
        <taxon>Bacteria</taxon>
        <taxon>Pseudomonadati</taxon>
        <taxon>Pseudomonadota</taxon>
        <taxon>Gammaproteobacteria</taxon>
        <taxon>Candidatus Kentrum</taxon>
    </lineage>
</organism>
<dbReference type="AlphaFoldDB" id="A0A450VXB0"/>
<evidence type="ECO:0000313" key="1">
    <source>
        <dbReference type="EMBL" id="VFK09410.1"/>
    </source>
</evidence>